<feature type="transmembrane region" description="Helical" evidence="1">
    <location>
        <begin position="407"/>
        <end position="427"/>
    </location>
</feature>
<dbReference type="PANTHER" id="PTHR34219:SF1">
    <property type="entry name" value="PEPSY DOMAIN-CONTAINING PROTEIN"/>
    <property type="match status" value="1"/>
</dbReference>
<feature type="transmembrane region" description="Helical" evidence="1">
    <location>
        <begin position="458"/>
        <end position="482"/>
    </location>
</feature>
<dbReference type="AlphaFoldDB" id="A0A518BBJ2"/>
<organism evidence="2 3">
    <name type="scientific">Kolteria novifilia</name>
    <dbReference type="NCBI Taxonomy" id="2527975"/>
    <lineage>
        <taxon>Bacteria</taxon>
        <taxon>Pseudomonadati</taxon>
        <taxon>Planctomycetota</taxon>
        <taxon>Planctomycetia</taxon>
        <taxon>Kolteriales</taxon>
        <taxon>Kolteriaceae</taxon>
        <taxon>Kolteria</taxon>
    </lineage>
</organism>
<evidence type="ECO:0000313" key="3">
    <source>
        <dbReference type="Proteomes" id="UP000317093"/>
    </source>
</evidence>
<gene>
    <name evidence="2" type="ORF">Pan216_52560</name>
</gene>
<dbReference type="OrthoDB" id="111691at2"/>
<feature type="transmembrane region" description="Helical" evidence="1">
    <location>
        <begin position="77"/>
        <end position="98"/>
    </location>
</feature>
<dbReference type="InterPro" id="IPR005625">
    <property type="entry name" value="PepSY-ass_TM"/>
</dbReference>
<keyword evidence="1" id="KW-0472">Membrane</keyword>
<evidence type="ECO:0000313" key="2">
    <source>
        <dbReference type="EMBL" id="QDU64366.1"/>
    </source>
</evidence>
<dbReference type="PANTHER" id="PTHR34219">
    <property type="entry name" value="IRON-REGULATED INNER MEMBRANE PROTEIN-RELATED"/>
    <property type="match status" value="1"/>
</dbReference>
<feature type="transmembrane region" description="Helical" evidence="1">
    <location>
        <begin position="207"/>
        <end position="228"/>
    </location>
</feature>
<dbReference type="KEGG" id="knv:Pan216_52560"/>
<dbReference type="EMBL" id="CP036279">
    <property type="protein sequence ID" value="QDU64366.1"/>
    <property type="molecule type" value="Genomic_DNA"/>
</dbReference>
<sequence length="502" mass="56443">MSVCIDESNGFACFDLLVPHQLAVPRADDQLLRRSLERLDGDRAVNASTENTEAGEDSAKRRQRFNYRKLFWRWHKLAGLLGGPLLVLIALTGAILVFSPEIDDWLRPDLKVIESPIPNAEPISDQAMIDLVREHVPDKRLLLYFQGEHSHEPYQFLLIGNPKEGLHDVWVNPYSGEIVGDRMRETAFVRIVEQIHRRLLTGEVGSSIVEFITGWGIVLVLTGLFMWWPRNLKALRHGLTVPFRGSGYKINWRLHNAVGAWIAVFILLMCLTGMVFSTYSGKIYRSIMQATGGAFGSSVTSTPTPGTATVSVDKVLEVIRNEVGQDAPLTVFLPNGEKACYVVQSRREERPVWTNRHDYRRWSFDQYSGEMLKRETWHDVHPMMRFWILSLTIHYGSFIGWPTKILAIVACLTLPILAVTGYLIWWWKRRARVNSASGPSAVSNRVAARAPAPVPKGLIVCLVGVGIVFPTIGVSFLALLGWEGLVRVVRGKPGQSSFPPRS</sequence>
<reference evidence="2 3" key="1">
    <citation type="submission" date="2019-02" db="EMBL/GenBank/DDBJ databases">
        <title>Deep-cultivation of Planctomycetes and their phenomic and genomic characterization uncovers novel biology.</title>
        <authorList>
            <person name="Wiegand S."/>
            <person name="Jogler M."/>
            <person name="Boedeker C."/>
            <person name="Pinto D."/>
            <person name="Vollmers J."/>
            <person name="Rivas-Marin E."/>
            <person name="Kohn T."/>
            <person name="Peeters S.H."/>
            <person name="Heuer A."/>
            <person name="Rast P."/>
            <person name="Oberbeckmann S."/>
            <person name="Bunk B."/>
            <person name="Jeske O."/>
            <person name="Meyerdierks A."/>
            <person name="Storesund J.E."/>
            <person name="Kallscheuer N."/>
            <person name="Luecker S."/>
            <person name="Lage O.M."/>
            <person name="Pohl T."/>
            <person name="Merkel B.J."/>
            <person name="Hornburger P."/>
            <person name="Mueller R.-W."/>
            <person name="Bruemmer F."/>
            <person name="Labrenz M."/>
            <person name="Spormann A.M."/>
            <person name="Op den Camp H."/>
            <person name="Overmann J."/>
            <person name="Amann R."/>
            <person name="Jetten M.S.M."/>
            <person name="Mascher T."/>
            <person name="Medema M.H."/>
            <person name="Devos D.P."/>
            <person name="Kaster A.-K."/>
            <person name="Ovreas L."/>
            <person name="Rohde M."/>
            <person name="Galperin M.Y."/>
            <person name="Jogler C."/>
        </authorList>
    </citation>
    <scope>NUCLEOTIDE SEQUENCE [LARGE SCALE GENOMIC DNA]</scope>
    <source>
        <strain evidence="2 3">Pan216</strain>
    </source>
</reference>
<keyword evidence="1" id="KW-0812">Transmembrane</keyword>
<feature type="transmembrane region" description="Helical" evidence="1">
    <location>
        <begin position="258"/>
        <end position="279"/>
    </location>
</feature>
<proteinExistence type="predicted"/>
<accession>A0A518BBJ2</accession>
<name>A0A518BBJ2_9BACT</name>
<dbReference type="Pfam" id="PF03929">
    <property type="entry name" value="PepSY_TM"/>
    <property type="match status" value="1"/>
</dbReference>
<evidence type="ECO:0000256" key="1">
    <source>
        <dbReference type="SAM" id="Phobius"/>
    </source>
</evidence>
<feature type="transmembrane region" description="Helical" evidence="1">
    <location>
        <begin position="383"/>
        <end position="401"/>
    </location>
</feature>
<keyword evidence="3" id="KW-1185">Reference proteome</keyword>
<dbReference type="Proteomes" id="UP000317093">
    <property type="component" value="Chromosome"/>
</dbReference>
<keyword evidence="1" id="KW-1133">Transmembrane helix</keyword>
<protein>
    <submittedName>
        <fullName evidence="2">PepSY-associated TM helix</fullName>
    </submittedName>
</protein>